<keyword evidence="3" id="KW-0697">Rotamase</keyword>
<keyword evidence="4 7" id="KW-0413">Isomerase</keyword>
<dbReference type="PROSITE" id="PS50005">
    <property type="entry name" value="TPR"/>
    <property type="match status" value="1"/>
</dbReference>
<dbReference type="Gene3D" id="2.40.100.10">
    <property type="entry name" value="Cyclophilin-like"/>
    <property type="match status" value="1"/>
</dbReference>
<protein>
    <recommendedName>
        <fullName evidence="2">peptidylprolyl isomerase</fullName>
        <ecNumber evidence="2">5.2.1.8</ecNumber>
    </recommendedName>
</protein>
<comment type="catalytic activity">
    <reaction evidence="1">
        <text>[protein]-peptidylproline (omega=180) = [protein]-peptidylproline (omega=0)</text>
        <dbReference type="Rhea" id="RHEA:16237"/>
        <dbReference type="Rhea" id="RHEA-COMP:10747"/>
        <dbReference type="Rhea" id="RHEA-COMP:10748"/>
        <dbReference type="ChEBI" id="CHEBI:83833"/>
        <dbReference type="ChEBI" id="CHEBI:83834"/>
        <dbReference type="EC" id="5.2.1.8"/>
    </reaction>
</comment>
<evidence type="ECO:0000313" key="7">
    <source>
        <dbReference type="EMBL" id="CAH2352562.1"/>
    </source>
</evidence>
<dbReference type="InterPro" id="IPR029000">
    <property type="entry name" value="Cyclophilin-like_dom_sf"/>
</dbReference>
<evidence type="ECO:0000256" key="3">
    <source>
        <dbReference type="ARBA" id="ARBA00023110"/>
    </source>
</evidence>
<evidence type="ECO:0000256" key="5">
    <source>
        <dbReference type="PROSITE-ProRule" id="PRU00339"/>
    </source>
</evidence>
<dbReference type="Pfam" id="PF00160">
    <property type="entry name" value="Pro_isomerase"/>
    <property type="match status" value="1"/>
</dbReference>
<dbReference type="GO" id="GO:0006457">
    <property type="term" value="P:protein folding"/>
    <property type="evidence" value="ECO:0007669"/>
    <property type="project" value="TreeGrafter"/>
</dbReference>
<dbReference type="PANTHER" id="PTHR11071:SF561">
    <property type="entry name" value="PEPTIDYL-PROLYL CIS-TRANS ISOMERASE D-RELATED"/>
    <property type="match status" value="1"/>
</dbReference>
<dbReference type="PROSITE" id="PS50072">
    <property type="entry name" value="CSA_PPIASE_2"/>
    <property type="match status" value="1"/>
</dbReference>
<dbReference type="Proteomes" id="UP000837801">
    <property type="component" value="Unassembled WGS sequence"/>
</dbReference>
<evidence type="ECO:0000256" key="1">
    <source>
        <dbReference type="ARBA" id="ARBA00000971"/>
    </source>
</evidence>
<dbReference type="GO" id="GO:0005737">
    <property type="term" value="C:cytoplasm"/>
    <property type="evidence" value="ECO:0007669"/>
    <property type="project" value="TreeGrafter"/>
</dbReference>
<dbReference type="EMBL" id="CAKXYY010000007">
    <property type="protein sequence ID" value="CAH2352562.1"/>
    <property type="molecule type" value="Genomic_DNA"/>
</dbReference>
<dbReference type="Pfam" id="PF13181">
    <property type="entry name" value="TPR_8"/>
    <property type="match status" value="1"/>
</dbReference>
<dbReference type="InterPro" id="IPR019734">
    <property type="entry name" value="TPR_rpt"/>
</dbReference>
<evidence type="ECO:0000256" key="4">
    <source>
        <dbReference type="ARBA" id="ARBA00023235"/>
    </source>
</evidence>
<dbReference type="InterPro" id="IPR011990">
    <property type="entry name" value="TPR-like_helical_dom_sf"/>
</dbReference>
<dbReference type="SMART" id="SM00028">
    <property type="entry name" value="TPR"/>
    <property type="match status" value="2"/>
</dbReference>
<gene>
    <name evidence="7" type="ORF">CLIB1423_07S02388</name>
</gene>
<name>A0A9P0QQF1_9ASCO</name>
<feature type="domain" description="PPIase cyclophilin-type" evidence="6">
    <location>
        <begin position="11"/>
        <end position="172"/>
    </location>
</feature>
<reference evidence="7" key="1">
    <citation type="submission" date="2022-03" db="EMBL/GenBank/DDBJ databases">
        <authorList>
            <person name="Legras J.-L."/>
            <person name="Devillers H."/>
            <person name="Grondin C."/>
        </authorList>
    </citation>
    <scope>NUCLEOTIDE SEQUENCE</scope>
    <source>
        <strain evidence="7">CLIB 1423</strain>
    </source>
</reference>
<dbReference type="EC" id="5.2.1.8" evidence="2"/>
<dbReference type="AlphaFoldDB" id="A0A9P0QQF1"/>
<sequence>MIVEAVRPCAYLDIDIDSKPVGRIVVELKDDLAPIACKNFLASCNHKSYQHNHFHRTIKNFVIQAGDLVYGQSSNLDVSKIGQGSKGGPFEDENASEPLDSPFMLCMANDGTPNNNGSQFFITTYPQPHLTGKHTVFGRVIHGKSVVREIERVDTDSKNFPTLPVVITDCGEWEEGMPVPIFNASYDQRGGDIYEEYPDDDVHIDKESSKSVYEASSKIKQSGTLLFQAGDKEAAMLKYKKCLRYVMEYIPDQDQEPEWYKLYFELKIKLYLNLSLVYLQLKNYTSAVAYSTYLIEMDESVNLISKTDYAKAHSRKGTALIELKKYTEAARELTTALKYLPNDKGIAKELERAELLLQKKKDGEKAKYANFFK</sequence>
<dbReference type="Gene3D" id="1.25.40.10">
    <property type="entry name" value="Tetratricopeptide repeat domain"/>
    <property type="match status" value="1"/>
</dbReference>
<dbReference type="PRINTS" id="PR00153">
    <property type="entry name" value="CSAPPISMRASE"/>
</dbReference>
<accession>A0A9P0QQF1</accession>
<dbReference type="SUPFAM" id="SSF50891">
    <property type="entry name" value="Cyclophilin-like"/>
    <property type="match status" value="1"/>
</dbReference>
<evidence type="ECO:0000256" key="2">
    <source>
        <dbReference type="ARBA" id="ARBA00013194"/>
    </source>
</evidence>
<dbReference type="InterPro" id="IPR002130">
    <property type="entry name" value="Cyclophilin-type_PPIase_dom"/>
</dbReference>
<organism evidence="7 8">
    <name type="scientific">[Candida] railenensis</name>
    <dbReference type="NCBI Taxonomy" id="45579"/>
    <lineage>
        <taxon>Eukaryota</taxon>
        <taxon>Fungi</taxon>
        <taxon>Dikarya</taxon>
        <taxon>Ascomycota</taxon>
        <taxon>Saccharomycotina</taxon>
        <taxon>Pichiomycetes</taxon>
        <taxon>Debaryomycetaceae</taxon>
        <taxon>Kurtzmaniella</taxon>
    </lineage>
</organism>
<dbReference type="SUPFAM" id="SSF48452">
    <property type="entry name" value="TPR-like"/>
    <property type="match status" value="1"/>
</dbReference>
<keyword evidence="8" id="KW-1185">Reference proteome</keyword>
<dbReference type="GO" id="GO:0003755">
    <property type="term" value="F:peptidyl-prolyl cis-trans isomerase activity"/>
    <property type="evidence" value="ECO:0007669"/>
    <property type="project" value="UniProtKB-KW"/>
</dbReference>
<dbReference type="CDD" id="cd00317">
    <property type="entry name" value="cyclophilin"/>
    <property type="match status" value="1"/>
</dbReference>
<dbReference type="OrthoDB" id="407558at2759"/>
<proteinExistence type="predicted"/>
<keyword evidence="5" id="KW-0802">TPR repeat</keyword>
<dbReference type="PANTHER" id="PTHR11071">
    <property type="entry name" value="PEPTIDYL-PROLYL CIS-TRANS ISOMERASE"/>
    <property type="match status" value="1"/>
</dbReference>
<evidence type="ECO:0000313" key="8">
    <source>
        <dbReference type="Proteomes" id="UP000837801"/>
    </source>
</evidence>
<feature type="repeat" description="TPR" evidence="5">
    <location>
        <begin position="310"/>
        <end position="343"/>
    </location>
</feature>
<evidence type="ECO:0000259" key="6">
    <source>
        <dbReference type="PROSITE" id="PS50072"/>
    </source>
</evidence>
<comment type="caution">
    <text evidence="7">The sequence shown here is derived from an EMBL/GenBank/DDBJ whole genome shotgun (WGS) entry which is preliminary data.</text>
</comment>
<dbReference type="GO" id="GO:0016018">
    <property type="term" value="F:cyclosporin A binding"/>
    <property type="evidence" value="ECO:0007669"/>
    <property type="project" value="TreeGrafter"/>
</dbReference>